<dbReference type="InterPro" id="IPR019734">
    <property type="entry name" value="TPR_rpt"/>
</dbReference>
<dbReference type="SMART" id="SM00028">
    <property type="entry name" value="TPR"/>
    <property type="match status" value="4"/>
</dbReference>
<evidence type="ECO:0000256" key="2">
    <source>
        <dbReference type="ARBA" id="ARBA00022803"/>
    </source>
</evidence>
<dbReference type="Gene3D" id="1.25.40.10">
    <property type="entry name" value="Tetratricopeptide repeat domain"/>
    <property type="match status" value="2"/>
</dbReference>
<keyword evidence="1" id="KW-0677">Repeat</keyword>
<dbReference type="InterPro" id="IPR051012">
    <property type="entry name" value="CellSynth/LPSAsmb/PSIAsmb"/>
</dbReference>
<gene>
    <name evidence="5" type="ORF">AVDCRST_MAG89-4320</name>
</gene>
<sequence length="690" mass="75607">MSKKKRAPAPPKAPPAAEQAPLSPGMRRLFTAITLALPLLLLVLLELGLRVAGNGESHPLFVRAEGRPEFMHPNPDVARRYFPKGTIVPLPHLDFFRAERRPETFRIIFQGESSAAGFPYRHGGAPSRMLQQRLQATFPDREIEVVNTALTAVNSYTLLDLAGEVIAQRPDAVMIYTGHNEYYGVFGVGSSQSAGRARWLTKAYLRVRHLRIAQLMGSLFGGGASSAGEGGEPRTVMELMAGDQRIPLGSPRYRQGVEQFRANLRELLARYRAAGIPVFIGTVASNERDQPPFVSGLAAGTDSAAWGRAYRAGLEAMRRGDHAGAERALRAAVAMDSTAADALYALGRLYDGRGDDARARAHYRAAKEADQLRFRAPEALNQVIRDEAARHGATVVETQRALERAAPGGSIGGSLMLEHLHPNVEGYFLIADAFYEALKARRMIGAWTRPVPAQEARRAVPVTAADSLVGVFRADRVRSGWPFRPRGARVTPLVDTLQPRTPEEQAAQAMVRGTLPWPEAMDRLRGHYEQSGQWEEALRVARALAQEYRTEARPLLDGGRIAYTLGRYDEALGWFRAANGREESPESLRLIGVILLRKGDHAAALANLRRAAMLDPGDQRLGQALRAAEALPGLEQQRTRTPGDAGLLYDLATAYALTYQYEKAKSTLADLHRISPAHPGADRLRAQLPP</sequence>
<name>A0A6J4MWD2_9BACT</name>
<feature type="repeat" description="TPR" evidence="3">
    <location>
        <begin position="585"/>
        <end position="618"/>
    </location>
</feature>
<dbReference type="GO" id="GO:0016788">
    <property type="term" value="F:hydrolase activity, acting on ester bonds"/>
    <property type="evidence" value="ECO:0007669"/>
    <property type="project" value="UniProtKB-ARBA"/>
</dbReference>
<evidence type="ECO:0008006" key="6">
    <source>
        <dbReference type="Google" id="ProtNLM"/>
    </source>
</evidence>
<evidence type="ECO:0000256" key="4">
    <source>
        <dbReference type="SAM" id="MobiDB-lite"/>
    </source>
</evidence>
<dbReference type="Gene3D" id="3.40.50.1110">
    <property type="entry name" value="SGNH hydrolase"/>
    <property type="match status" value="1"/>
</dbReference>
<organism evidence="5">
    <name type="scientific">uncultured Gemmatimonadota bacterium</name>
    <dbReference type="NCBI Taxonomy" id="203437"/>
    <lineage>
        <taxon>Bacteria</taxon>
        <taxon>Pseudomonadati</taxon>
        <taxon>Gemmatimonadota</taxon>
        <taxon>environmental samples</taxon>
    </lineage>
</organism>
<dbReference type="PANTHER" id="PTHR45586">
    <property type="entry name" value="TPR REPEAT-CONTAINING PROTEIN PA4667"/>
    <property type="match status" value="1"/>
</dbReference>
<protein>
    <recommendedName>
        <fullName evidence="6">SGNH hydrolase-type esterase domain-containing protein</fullName>
    </recommendedName>
</protein>
<accession>A0A6J4MWD2</accession>
<feature type="region of interest" description="Disordered" evidence="4">
    <location>
        <begin position="1"/>
        <end position="21"/>
    </location>
</feature>
<dbReference type="SUPFAM" id="SSF48452">
    <property type="entry name" value="TPR-like"/>
    <property type="match status" value="2"/>
</dbReference>
<keyword evidence="2 3" id="KW-0802">TPR repeat</keyword>
<proteinExistence type="predicted"/>
<dbReference type="Pfam" id="PF13432">
    <property type="entry name" value="TPR_16"/>
    <property type="match status" value="2"/>
</dbReference>
<dbReference type="Pfam" id="PF13181">
    <property type="entry name" value="TPR_8"/>
    <property type="match status" value="1"/>
</dbReference>
<dbReference type="AlphaFoldDB" id="A0A6J4MWD2"/>
<dbReference type="EMBL" id="CADCTV010000902">
    <property type="protein sequence ID" value="CAA9368301.1"/>
    <property type="molecule type" value="Genomic_DNA"/>
</dbReference>
<dbReference type="PANTHER" id="PTHR45586:SF1">
    <property type="entry name" value="LIPOPOLYSACCHARIDE ASSEMBLY PROTEIN B"/>
    <property type="match status" value="1"/>
</dbReference>
<evidence type="ECO:0000256" key="3">
    <source>
        <dbReference type="PROSITE-ProRule" id="PRU00339"/>
    </source>
</evidence>
<dbReference type="SUPFAM" id="SSF52266">
    <property type="entry name" value="SGNH hydrolase"/>
    <property type="match status" value="1"/>
</dbReference>
<reference evidence="5" key="1">
    <citation type="submission" date="2020-02" db="EMBL/GenBank/DDBJ databases">
        <authorList>
            <person name="Meier V. D."/>
        </authorList>
    </citation>
    <scope>NUCLEOTIDE SEQUENCE</scope>
    <source>
        <strain evidence="5">AVDCRST_MAG89</strain>
    </source>
</reference>
<dbReference type="InterPro" id="IPR036514">
    <property type="entry name" value="SGNH_hydro_sf"/>
</dbReference>
<dbReference type="PROSITE" id="PS50005">
    <property type="entry name" value="TPR"/>
    <property type="match status" value="1"/>
</dbReference>
<evidence type="ECO:0000256" key="1">
    <source>
        <dbReference type="ARBA" id="ARBA00022737"/>
    </source>
</evidence>
<dbReference type="InterPro" id="IPR011990">
    <property type="entry name" value="TPR-like_helical_dom_sf"/>
</dbReference>
<evidence type="ECO:0000313" key="5">
    <source>
        <dbReference type="EMBL" id="CAA9368301.1"/>
    </source>
</evidence>